<dbReference type="CDD" id="cd16917">
    <property type="entry name" value="HATPase_UhpB-NarQ-NarX-like"/>
    <property type="match status" value="1"/>
</dbReference>
<feature type="transmembrane region" description="Helical" evidence="9">
    <location>
        <begin position="92"/>
        <end position="109"/>
    </location>
</feature>
<feature type="domain" description="DUF7134" evidence="12">
    <location>
        <begin position="17"/>
        <end position="166"/>
    </location>
</feature>
<keyword evidence="9" id="KW-1133">Transmembrane helix</keyword>
<evidence type="ECO:0000256" key="9">
    <source>
        <dbReference type="SAM" id="Phobius"/>
    </source>
</evidence>
<dbReference type="EMBL" id="JACHMN010000001">
    <property type="protein sequence ID" value="MBB5867148.1"/>
    <property type="molecule type" value="Genomic_DNA"/>
</dbReference>
<comment type="caution">
    <text evidence="13">The sequence shown here is derived from an EMBL/GenBank/DDBJ whole genome shotgun (WGS) entry which is preliminary data.</text>
</comment>
<keyword evidence="9" id="KW-0472">Membrane</keyword>
<feature type="domain" description="Signal transduction histidine kinase subgroup 3 dimerisation and phosphoacceptor" evidence="11">
    <location>
        <begin position="184"/>
        <end position="249"/>
    </location>
</feature>
<gene>
    <name evidence="13" type="ORF">F4553_000527</name>
</gene>
<dbReference type="SUPFAM" id="SSF55874">
    <property type="entry name" value="ATPase domain of HSP90 chaperone/DNA topoisomerase II/histidine kinase"/>
    <property type="match status" value="1"/>
</dbReference>
<dbReference type="InterPro" id="IPR050482">
    <property type="entry name" value="Sensor_HK_TwoCompSys"/>
</dbReference>
<keyword evidence="5" id="KW-0547">Nucleotide-binding</keyword>
<dbReference type="Gene3D" id="3.30.565.10">
    <property type="entry name" value="Histidine kinase-like ATPase, C-terminal domain"/>
    <property type="match status" value="1"/>
</dbReference>
<evidence type="ECO:0000259" key="11">
    <source>
        <dbReference type="Pfam" id="PF07730"/>
    </source>
</evidence>
<comment type="catalytic activity">
    <reaction evidence="1">
        <text>ATP + protein L-histidine = ADP + protein N-phospho-L-histidine.</text>
        <dbReference type="EC" id="2.7.13.3"/>
    </reaction>
</comment>
<dbReference type="InterPro" id="IPR036890">
    <property type="entry name" value="HATPase_C_sf"/>
</dbReference>
<reference evidence="13 14" key="1">
    <citation type="submission" date="2020-08" db="EMBL/GenBank/DDBJ databases">
        <title>Sequencing the genomes of 1000 actinobacteria strains.</title>
        <authorList>
            <person name="Klenk H.-P."/>
        </authorList>
    </citation>
    <scope>NUCLEOTIDE SEQUENCE [LARGE SCALE GENOMIC DNA]</scope>
    <source>
        <strain evidence="13 14">DSM 45362</strain>
    </source>
</reference>
<evidence type="ECO:0000256" key="6">
    <source>
        <dbReference type="ARBA" id="ARBA00022777"/>
    </source>
</evidence>
<feature type="transmembrane region" description="Helical" evidence="9">
    <location>
        <begin position="68"/>
        <end position="86"/>
    </location>
</feature>
<evidence type="ECO:0000256" key="1">
    <source>
        <dbReference type="ARBA" id="ARBA00000085"/>
    </source>
</evidence>
<dbReference type="GO" id="GO:0005524">
    <property type="term" value="F:ATP binding"/>
    <property type="evidence" value="ECO:0007669"/>
    <property type="project" value="UniProtKB-KW"/>
</dbReference>
<evidence type="ECO:0000313" key="13">
    <source>
        <dbReference type="EMBL" id="MBB5867148.1"/>
    </source>
</evidence>
<proteinExistence type="predicted"/>
<dbReference type="Pfam" id="PF02518">
    <property type="entry name" value="HATPase_c"/>
    <property type="match status" value="1"/>
</dbReference>
<keyword evidence="3" id="KW-0597">Phosphoprotein</keyword>
<dbReference type="PANTHER" id="PTHR24421:SF10">
    <property type="entry name" value="NITRATE_NITRITE SENSOR PROTEIN NARQ"/>
    <property type="match status" value="1"/>
</dbReference>
<protein>
    <recommendedName>
        <fullName evidence="2">histidine kinase</fullName>
        <ecNumber evidence="2">2.7.13.3</ecNumber>
    </recommendedName>
</protein>
<keyword evidence="8" id="KW-0902">Two-component regulatory system</keyword>
<feature type="transmembrane region" description="Helical" evidence="9">
    <location>
        <begin position="44"/>
        <end position="61"/>
    </location>
</feature>
<dbReference type="PANTHER" id="PTHR24421">
    <property type="entry name" value="NITRATE/NITRITE SENSOR PROTEIN NARX-RELATED"/>
    <property type="match status" value="1"/>
</dbReference>
<dbReference type="Gene3D" id="1.20.5.1930">
    <property type="match status" value="1"/>
</dbReference>
<evidence type="ECO:0000256" key="4">
    <source>
        <dbReference type="ARBA" id="ARBA00022679"/>
    </source>
</evidence>
<evidence type="ECO:0000256" key="3">
    <source>
        <dbReference type="ARBA" id="ARBA00022553"/>
    </source>
</evidence>
<keyword evidence="4" id="KW-0808">Transferase</keyword>
<organism evidence="13 14">
    <name type="scientific">Allocatelliglobosispora scoriae</name>
    <dbReference type="NCBI Taxonomy" id="643052"/>
    <lineage>
        <taxon>Bacteria</taxon>
        <taxon>Bacillati</taxon>
        <taxon>Actinomycetota</taxon>
        <taxon>Actinomycetes</taxon>
        <taxon>Micromonosporales</taxon>
        <taxon>Micromonosporaceae</taxon>
        <taxon>Allocatelliglobosispora</taxon>
    </lineage>
</organism>
<dbReference type="InterPro" id="IPR055558">
    <property type="entry name" value="DUF7134"/>
</dbReference>
<dbReference type="Proteomes" id="UP000587527">
    <property type="component" value="Unassembled WGS sequence"/>
</dbReference>
<keyword evidence="7" id="KW-0067">ATP-binding</keyword>
<evidence type="ECO:0000313" key="14">
    <source>
        <dbReference type="Proteomes" id="UP000587527"/>
    </source>
</evidence>
<dbReference type="AlphaFoldDB" id="A0A841BIJ6"/>
<dbReference type="GO" id="GO:0000155">
    <property type="term" value="F:phosphorelay sensor kinase activity"/>
    <property type="evidence" value="ECO:0007669"/>
    <property type="project" value="InterPro"/>
</dbReference>
<keyword evidence="14" id="KW-1185">Reference proteome</keyword>
<dbReference type="EC" id="2.7.13.3" evidence="2"/>
<evidence type="ECO:0000259" key="12">
    <source>
        <dbReference type="Pfam" id="PF23539"/>
    </source>
</evidence>
<feature type="transmembrane region" description="Helical" evidence="9">
    <location>
        <begin position="116"/>
        <end position="134"/>
    </location>
</feature>
<keyword evidence="9" id="KW-0812">Transmembrane</keyword>
<feature type="transmembrane region" description="Helical" evidence="9">
    <location>
        <begin position="140"/>
        <end position="158"/>
    </location>
</feature>
<evidence type="ECO:0000256" key="5">
    <source>
        <dbReference type="ARBA" id="ARBA00022741"/>
    </source>
</evidence>
<accession>A0A841BIJ6</accession>
<dbReference type="Pfam" id="PF07730">
    <property type="entry name" value="HisKA_3"/>
    <property type="match status" value="1"/>
</dbReference>
<evidence type="ECO:0000259" key="10">
    <source>
        <dbReference type="Pfam" id="PF02518"/>
    </source>
</evidence>
<feature type="domain" description="Histidine kinase/HSP90-like ATPase" evidence="10">
    <location>
        <begin position="292"/>
        <end position="378"/>
    </location>
</feature>
<evidence type="ECO:0000256" key="7">
    <source>
        <dbReference type="ARBA" id="ARBA00022840"/>
    </source>
</evidence>
<dbReference type="GO" id="GO:0046983">
    <property type="term" value="F:protein dimerization activity"/>
    <property type="evidence" value="ECO:0007669"/>
    <property type="project" value="InterPro"/>
</dbReference>
<dbReference type="InterPro" id="IPR011712">
    <property type="entry name" value="Sig_transdc_His_kin_sub3_dim/P"/>
</dbReference>
<sequence>MTTIDALPLLGRRWRFGELIAADTVLAVVLALLCSYAAMEGTALVPVAWLTGVLIGGPLAVRRRWPVVTAVVTIAASAAALTSGIIPAYAAVPPSAAVAFALYMVGAAVPRRASILTLTGGFAAMVCALTLADTSASAEFGGAEVGFACLAVGAGWVLGRATRDRRASAASRLEQATQQAVIQERLRIARELHDIVAHSMSLIAVKAAVANHVAELRPQEAGAALRVIESTSRAALAELRHAVGALRGDEAYTPTPGLAGLARLAEQAASSGVEVHLEVRGEAELPEGVGVSAYRIVQESLTNVIKHAAPARCEVTVTVGGGECRIEVTDDGRRPPADPARPGHGLVGMRERVAVYGGALDAGPLPAGGFRVAACLPYGEVP</sequence>
<dbReference type="GO" id="GO:0016020">
    <property type="term" value="C:membrane"/>
    <property type="evidence" value="ECO:0007669"/>
    <property type="project" value="InterPro"/>
</dbReference>
<name>A0A841BIJ6_9ACTN</name>
<dbReference type="RefSeq" id="WP_312875068.1">
    <property type="nucleotide sequence ID" value="NZ_JACHMN010000001.1"/>
</dbReference>
<evidence type="ECO:0000256" key="8">
    <source>
        <dbReference type="ARBA" id="ARBA00023012"/>
    </source>
</evidence>
<dbReference type="Pfam" id="PF23539">
    <property type="entry name" value="DUF7134"/>
    <property type="match status" value="1"/>
</dbReference>
<evidence type="ECO:0000256" key="2">
    <source>
        <dbReference type="ARBA" id="ARBA00012438"/>
    </source>
</evidence>
<dbReference type="InterPro" id="IPR003594">
    <property type="entry name" value="HATPase_dom"/>
</dbReference>
<feature type="transmembrane region" description="Helical" evidence="9">
    <location>
        <begin position="20"/>
        <end position="38"/>
    </location>
</feature>
<keyword evidence="6 13" id="KW-0418">Kinase</keyword>